<evidence type="ECO:0000256" key="5">
    <source>
        <dbReference type="SAM" id="Phobius"/>
    </source>
</evidence>
<dbReference type="Gene3D" id="1.20.1420.30">
    <property type="entry name" value="NCX, central ion-binding region"/>
    <property type="match status" value="1"/>
</dbReference>
<protein>
    <recommendedName>
        <fullName evidence="6">Sodium/calcium exchanger membrane region domain-containing protein</fullName>
    </recommendedName>
</protein>
<dbReference type="GO" id="GO:0008273">
    <property type="term" value="F:calcium, potassium:sodium antiporter activity"/>
    <property type="evidence" value="ECO:0007669"/>
    <property type="project" value="TreeGrafter"/>
</dbReference>
<evidence type="ECO:0000256" key="3">
    <source>
        <dbReference type="ARBA" id="ARBA00022989"/>
    </source>
</evidence>
<comment type="subcellular location">
    <subcellularLocation>
        <location evidence="1">Membrane</location>
        <topology evidence="1">Multi-pass membrane protein</topology>
    </subcellularLocation>
</comment>
<keyword evidence="4 5" id="KW-0472">Membrane</keyword>
<proteinExistence type="predicted"/>
<dbReference type="PANTHER" id="PTHR10846:SF8">
    <property type="entry name" value="INNER MEMBRANE PROTEIN YRBG"/>
    <property type="match status" value="1"/>
</dbReference>
<evidence type="ECO:0000259" key="6">
    <source>
        <dbReference type="Pfam" id="PF01699"/>
    </source>
</evidence>
<dbReference type="GO" id="GO:0005886">
    <property type="term" value="C:plasma membrane"/>
    <property type="evidence" value="ECO:0007669"/>
    <property type="project" value="TreeGrafter"/>
</dbReference>
<dbReference type="GO" id="GO:0005262">
    <property type="term" value="F:calcium channel activity"/>
    <property type="evidence" value="ECO:0007669"/>
    <property type="project" value="TreeGrafter"/>
</dbReference>
<evidence type="ECO:0000256" key="2">
    <source>
        <dbReference type="ARBA" id="ARBA00022692"/>
    </source>
</evidence>
<evidence type="ECO:0000256" key="4">
    <source>
        <dbReference type="ARBA" id="ARBA00023136"/>
    </source>
</evidence>
<dbReference type="InterPro" id="IPR004481">
    <property type="entry name" value="K/Na/Ca-exchanger"/>
</dbReference>
<keyword evidence="3 5" id="KW-1133">Transmembrane helix</keyword>
<dbReference type="PANTHER" id="PTHR10846">
    <property type="entry name" value="SODIUM/POTASSIUM/CALCIUM EXCHANGER"/>
    <property type="match status" value="1"/>
</dbReference>
<dbReference type="InterPro" id="IPR004837">
    <property type="entry name" value="NaCa_Exmemb"/>
</dbReference>
<feature type="transmembrane region" description="Helical" evidence="5">
    <location>
        <begin position="103"/>
        <end position="120"/>
    </location>
</feature>
<sequence length="186" mass="20452">MIINILQFLSGALFLYYGAEFLIKGSKTVAEKYNISSVIIGITLVALGTSLPELIVSIMANLRGEPGMAIGNVMGSNVANIGLVLGTTAILSPIYFPFAKIRFNMYFLLGITFLPIWFIFMDGFVFWQGMVLIVVLIIYCVYLIKSNQLNDKEKNITVYGNNFFLIIQVITGIVVLAVGATLFVEG</sequence>
<evidence type="ECO:0000256" key="1">
    <source>
        <dbReference type="ARBA" id="ARBA00004141"/>
    </source>
</evidence>
<evidence type="ECO:0000313" key="7">
    <source>
        <dbReference type="EMBL" id="SVE62178.1"/>
    </source>
</evidence>
<reference evidence="7" key="1">
    <citation type="submission" date="2018-05" db="EMBL/GenBank/DDBJ databases">
        <authorList>
            <person name="Lanie J.A."/>
            <person name="Ng W.-L."/>
            <person name="Kazmierczak K.M."/>
            <person name="Andrzejewski T.M."/>
            <person name="Davidsen T.M."/>
            <person name="Wayne K.J."/>
            <person name="Tettelin H."/>
            <person name="Glass J.I."/>
            <person name="Rusch D."/>
            <person name="Podicherti R."/>
            <person name="Tsui H.-C.T."/>
            <person name="Winkler M.E."/>
        </authorList>
    </citation>
    <scope>NUCLEOTIDE SEQUENCE</scope>
</reference>
<feature type="transmembrane region" description="Helical" evidence="5">
    <location>
        <begin position="126"/>
        <end position="144"/>
    </location>
</feature>
<feature type="transmembrane region" description="Helical" evidence="5">
    <location>
        <begin position="6"/>
        <end position="23"/>
    </location>
</feature>
<feature type="non-terminal residue" evidence="7">
    <location>
        <position position="186"/>
    </location>
</feature>
<feature type="transmembrane region" description="Helical" evidence="5">
    <location>
        <begin position="35"/>
        <end position="58"/>
    </location>
</feature>
<accession>A0A383F1A8</accession>
<gene>
    <name evidence="7" type="ORF">METZ01_LOCUS515032</name>
</gene>
<keyword evidence="2 5" id="KW-0812">Transmembrane</keyword>
<feature type="transmembrane region" description="Helical" evidence="5">
    <location>
        <begin position="78"/>
        <end position="96"/>
    </location>
</feature>
<dbReference type="Pfam" id="PF01699">
    <property type="entry name" value="Na_Ca_ex"/>
    <property type="match status" value="1"/>
</dbReference>
<feature type="transmembrane region" description="Helical" evidence="5">
    <location>
        <begin position="164"/>
        <end position="184"/>
    </location>
</feature>
<dbReference type="AlphaFoldDB" id="A0A383F1A8"/>
<dbReference type="EMBL" id="UINC01230166">
    <property type="protein sequence ID" value="SVE62178.1"/>
    <property type="molecule type" value="Genomic_DNA"/>
</dbReference>
<dbReference type="GO" id="GO:0006874">
    <property type="term" value="P:intracellular calcium ion homeostasis"/>
    <property type="evidence" value="ECO:0007669"/>
    <property type="project" value="TreeGrafter"/>
</dbReference>
<name>A0A383F1A8_9ZZZZ</name>
<feature type="domain" description="Sodium/calcium exchanger membrane region" evidence="6">
    <location>
        <begin position="5"/>
        <end position="144"/>
    </location>
</feature>
<dbReference type="InterPro" id="IPR044880">
    <property type="entry name" value="NCX_ion-bd_dom_sf"/>
</dbReference>
<organism evidence="7">
    <name type="scientific">marine metagenome</name>
    <dbReference type="NCBI Taxonomy" id="408172"/>
    <lineage>
        <taxon>unclassified sequences</taxon>
        <taxon>metagenomes</taxon>
        <taxon>ecological metagenomes</taxon>
    </lineage>
</organism>